<name>A0A916RPB8_9HYPH</name>
<proteinExistence type="predicted"/>
<evidence type="ECO:0000313" key="2">
    <source>
        <dbReference type="Proteomes" id="UP000596977"/>
    </source>
</evidence>
<dbReference type="OrthoDB" id="9955626at2"/>
<sequence>MAHWAKPGVKCICLNGDWFDCFCDRHSGPGKGEVCTVTASGSYGGELFISIDGYGDKLFLLSLFRPLIDRSQSDDIAMFKAIANRGLAQNEIQVSEDA</sequence>
<gene>
    <name evidence="1" type="ORF">GCM10011499_38940</name>
</gene>
<keyword evidence="2" id="KW-1185">Reference proteome</keyword>
<accession>A0A916RPB8</accession>
<protein>
    <submittedName>
        <fullName evidence="1">Uncharacterized protein</fullName>
    </submittedName>
</protein>
<comment type="caution">
    <text evidence="1">The sequence shown here is derived from an EMBL/GenBank/DDBJ whole genome shotgun (WGS) entry which is preliminary data.</text>
</comment>
<dbReference type="AlphaFoldDB" id="A0A916RPB8"/>
<organism evidence="1 2">
    <name type="scientific">Pelagibacterium lentulum</name>
    <dbReference type="NCBI Taxonomy" id="2029865"/>
    <lineage>
        <taxon>Bacteria</taxon>
        <taxon>Pseudomonadati</taxon>
        <taxon>Pseudomonadota</taxon>
        <taxon>Alphaproteobacteria</taxon>
        <taxon>Hyphomicrobiales</taxon>
        <taxon>Devosiaceae</taxon>
        <taxon>Pelagibacterium</taxon>
    </lineage>
</organism>
<reference evidence="1 2" key="1">
    <citation type="journal article" date="2014" name="Int. J. Syst. Evol. Microbiol.">
        <title>Complete genome sequence of Corynebacterium casei LMG S-19264T (=DSM 44701T), isolated from a smear-ripened cheese.</title>
        <authorList>
            <consortium name="US DOE Joint Genome Institute (JGI-PGF)"/>
            <person name="Walter F."/>
            <person name="Albersmeier A."/>
            <person name="Kalinowski J."/>
            <person name="Ruckert C."/>
        </authorList>
    </citation>
    <scope>NUCLEOTIDE SEQUENCE [LARGE SCALE GENOMIC DNA]</scope>
    <source>
        <strain evidence="1 2">CGMCC 1.15896</strain>
    </source>
</reference>
<dbReference type="Proteomes" id="UP000596977">
    <property type="component" value="Unassembled WGS sequence"/>
</dbReference>
<dbReference type="EMBL" id="BMKB01000013">
    <property type="protein sequence ID" value="GGA64693.1"/>
    <property type="molecule type" value="Genomic_DNA"/>
</dbReference>
<evidence type="ECO:0000313" key="1">
    <source>
        <dbReference type="EMBL" id="GGA64693.1"/>
    </source>
</evidence>